<feature type="transmembrane region" description="Helical" evidence="1">
    <location>
        <begin position="53"/>
        <end position="70"/>
    </location>
</feature>
<dbReference type="EMBL" id="VZPE01000005">
    <property type="protein sequence ID" value="KAB0571031.1"/>
    <property type="molecule type" value="Genomic_DNA"/>
</dbReference>
<dbReference type="RefSeq" id="WP_024896427.1">
    <property type="nucleotide sequence ID" value="NZ_JADIJS010000002.1"/>
</dbReference>
<dbReference type="EMBL" id="JADIJS010000002">
    <property type="protein sequence ID" value="MBO1040644.1"/>
    <property type="molecule type" value="Genomic_DNA"/>
</dbReference>
<keyword evidence="4" id="KW-1185">Reference proteome</keyword>
<keyword evidence="1" id="KW-0812">Transmembrane</keyword>
<dbReference type="AlphaFoldDB" id="A0A643F0M8"/>
<feature type="transmembrane region" description="Helical" evidence="1">
    <location>
        <begin position="20"/>
        <end position="41"/>
    </location>
</feature>
<feature type="transmembrane region" description="Helical" evidence="1">
    <location>
        <begin position="154"/>
        <end position="171"/>
    </location>
</feature>
<reference evidence="3 4" key="2">
    <citation type="submission" date="2020-10" db="EMBL/GenBank/DDBJ databases">
        <title>Genomic characterization of underground lake bacteria from Wind Cave National Park: Insight into the archetypical LuxI/LuxR and identification of LuxR solos.</title>
        <authorList>
            <person name="Wengert P.C."/>
            <person name="Savka M.A."/>
        </authorList>
    </citation>
    <scope>NUCLEOTIDE SEQUENCE [LARGE SCALE GENOMIC DNA]</scope>
    <source>
        <strain evidence="3 4">SD316</strain>
    </source>
</reference>
<feature type="transmembrane region" description="Helical" evidence="1">
    <location>
        <begin position="123"/>
        <end position="142"/>
    </location>
</feature>
<gene>
    <name evidence="2" type="ORF">F7Q93_13765</name>
    <name evidence="3" type="ORF">IPV26_13310</name>
</gene>
<comment type="caution">
    <text evidence="2">The sequence shown here is derived from an EMBL/GenBank/DDBJ whole genome shotgun (WGS) entry which is preliminary data.</text>
</comment>
<evidence type="ECO:0000313" key="3">
    <source>
        <dbReference type="EMBL" id="MBO1040644.1"/>
    </source>
</evidence>
<evidence type="ECO:0000313" key="2">
    <source>
        <dbReference type="EMBL" id="KAB0571031.1"/>
    </source>
</evidence>
<organism evidence="2">
    <name type="scientific">Brucella pituitosa</name>
    <dbReference type="NCBI Taxonomy" id="571256"/>
    <lineage>
        <taxon>Bacteria</taxon>
        <taxon>Pseudomonadati</taxon>
        <taxon>Pseudomonadota</taxon>
        <taxon>Alphaproteobacteria</taxon>
        <taxon>Hyphomicrobiales</taxon>
        <taxon>Brucellaceae</taxon>
        <taxon>Brucella/Ochrobactrum group</taxon>
        <taxon>Brucella</taxon>
    </lineage>
</organism>
<evidence type="ECO:0008006" key="5">
    <source>
        <dbReference type="Google" id="ProtNLM"/>
    </source>
</evidence>
<keyword evidence="1" id="KW-0472">Membrane</keyword>
<dbReference type="Proteomes" id="UP000718278">
    <property type="component" value="Unassembled WGS sequence"/>
</dbReference>
<feature type="transmembrane region" description="Helical" evidence="1">
    <location>
        <begin position="178"/>
        <end position="197"/>
    </location>
</feature>
<accession>A0A643F0M8</accession>
<reference evidence="2" key="1">
    <citation type="submission" date="2019-09" db="EMBL/GenBank/DDBJ databases">
        <title>Draft genome sequences of 48 bacterial type strains from the CCUG.</title>
        <authorList>
            <person name="Tunovic T."/>
            <person name="Pineiro-Iglesias B."/>
            <person name="Unosson C."/>
            <person name="Inganas E."/>
            <person name="Ohlen M."/>
            <person name="Cardew S."/>
            <person name="Jensie-Markopoulos S."/>
            <person name="Salva-Serra F."/>
            <person name="Jaen-Luchoro D."/>
            <person name="Karlsson R."/>
            <person name="Svensson-Stadler L."/>
            <person name="Chun J."/>
            <person name="Moore E."/>
        </authorList>
    </citation>
    <scope>NUCLEOTIDE SEQUENCE</scope>
    <source>
        <strain evidence="2">CCUG 50899</strain>
    </source>
</reference>
<feature type="transmembrane region" description="Helical" evidence="1">
    <location>
        <begin position="82"/>
        <end position="103"/>
    </location>
</feature>
<name>A0A643F0M8_9HYPH</name>
<protein>
    <recommendedName>
        <fullName evidence="5">Mll4938 protein</fullName>
    </recommendedName>
</protein>
<keyword evidence="1" id="KW-1133">Transmembrane helix</keyword>
<sequence length="200" mass="23348">MDPALTTGVPSAEAFTHVRIIIGIILGLCVSRLLTGFARFIQHPDKQKIYPVHMAWVAFILLSVIHFWWFEFNLRVIPLWTFEIYFFVIFYAGLYFLLCTLLFPDSLEGYTGYRDYFISRRKWFFGILALVYIADVVDTLLKGFEHYQNYGIEYPIRVGALIVGSLIAMFTDNRRYHAIFVTIALLYEIAFTLRHFATLS</sequence>
<evidence type="ECO:0000256" key="1">
    <source>
        <dbReference type="SAM" id="Phobius"/>
    </source>
</evidence>
<proteinExistence type="predicted"/>
<dbReference type="GeneID" id="301927885"/>
<evidence type="ECO:0000313" key="4">
    <source>
        <dbReference type="Proteomes" id="UP000718278"/>
    </source>
</evidence>